<comment type="subcellular location">
    <subcellularLocation>
        <location evidence="1">Peroxisome</location>
    </subcellularLocation>
</comment>
<evidence type="ECO:0000256" key="6">
    <source>
        <dbReference type="ARBA" id="ARBA00023002"/>
    </source>
</evidence>
<keyword evidence="5" id="KW-0521">NADP</keyword>
<dbReference type="Gene3D" id="3.40.50.720">
    <property type="entry name" value="NAD(P)-binding Rossmann-like Domain"/>
    <property type="match status" value="2"/>
</dbReference>
<dbReference type="PANTHER" id="PTHR45024:SF2">
    <property type="entry name" value="SCP2 DOMAIN-CONTAINING PROTEIN"/>
    <property type="match status" value="1"/>
</dbReference>
<dbReference type="Proteomes" id="UP001345691">
    <property type="component" value="Unassembled WGS sequence"/>
</dbReference>
<feature type="region of interest" description="Disordered" evidence="10">
    <location>
        <begin position="746"/>
        <end position="773"/>
    </location>
</feature>
<protein>
    <recommendedName>
        <fullName evidence="11">Ketoreductase domain-containing protein</fullName>
    </recommendedName>
</protein>
<dbReference type="SUPFAM" id="SSF51735">
    <property type="entry name" value="NAD(P)-binding Rossmann-fold domains"/>
    <property type="match status" value="2"/>
</dbReference>
<comment type="similarity">
    <text evidence="3">Belongs to the short-chain dehydrogenases/reductases (SDR) family.</text>
</comment>
<dbReference type="InterPro" id="IPR051687">
    <property type="entry name" value="Peroxisomal_Beta-Oxidation"/>
</dbReference>
<evidence type="ECO:0000259" key="11">
    <source>
        <dbReference type="SMART" id="SM00822"/>
    </source>
</evidence>
<dbReference type="Pfam" id="PF22622">
    <property type="entry name" value="MFE-2_hydrat-2_N"/>
    <property type="match status" value="1"/>
</dbReference>
<dbReference type="InterPro" id="IPR054357">
    <property type="entry name" value="MFE-2_N"/>
</dbReference>
<dbReference type="Gene3D" id="3.10.129.10">
    <property type="entry name" value="Hotdog Thioesterase"/>
    <property type="match status" value="1"/>
</dbReference>
<evidence type="ECO:0000256" key="2">
    <source>
        <dbReference type="ARBA" id="ARBA00005005"/>
    </source>
</evidence>
<comment type="caution">
    <text evidence="12">The sequence shown here is derived from an EMBL/GenBank/DDBJ whole genome shotgun (WGS) entry which is preliminary data.</text>
</comment>
<evidence type="ECO:0000256" key="1">
    <source>
        <dbReference type="ARBA" id="ARBA00004275"/>
    </source>
</evidence>
<dbReference type="Pfam" id="PF01575">
    <property type="entry name" value="MaoC_dehydratas"/>
    <property type="match status" value="1"/>
</dbReference>
<evidence type="ECO:0000256" key="8">
    <source>
        <dbReference type="ARBA" id="ARBA00023140"/>
    </source>
</evidence>
<reference evidence="12 13" key="1">
    <citation type="submission" date="2023-08" db="EMBL/GenBank/DDBJ databases">
        <title>Black Yeasts Isolated from many extreme environments.</title>
        <authorList>
            <person name="Coleine C."/>
            <person name="Stajich J.E."/>
            <person name="Selbmann L."/>
        </authorList>
    </citation>
    <scope>NUCLEOTIDE SEQUENCE [LARGE SCALE GENOMIC DNA]</scope>
    <source>
        <strain evidence="12 13">CCFEE 6328</strain>
    </source>
</reference>
<sequence>MTADLRWDGQTVIVTGAGQGLGRAYALFFGSRGANVVVNDLGAALTGVGADGEVADGVVKEIKAGGGSAVASYDSVQNGEKIVQTAIDRFGRIDVVINNAGILRDKSFRNMKDEDWYAVLGVHLDGAYKVTRAAWPFFRKQRYGRLINTSSATGLFGNFGQVNYGAAKMALIGFTKALAKEGQKYDILCNVVAPMAASRMTATVMTQRSSDQFDPTAVVPLVAVLTHRSAPDTGGIFEAGAGHFAKLRWQRSRGVILRPDDSYTAGAVLAKWDAVGDFSQSDIPDGPASMMAALEQGLQHDRNPPGDNIGFQGRVVVVTGAGAGLGRAYAVYFAALGASVVVNDLRNADDVVNEIQSRGGKAVANKDSATNGASLIKTAIDSYGRIDILVNNAGILRDKSFHNMTDQQWQDVIDVHLHGTYQTIKAAFPIMVKQKYGRIINTTSVSGIYGTFGQVNYSAAKAGIIGLSRSLAIEGQKYNVLVNVVAPTAGTQMSATTMPPDIVERIKPDYLCPLIGLLASEKVPSTGLIFEAGCGWQAQLRWQRSGGVSSQGSMKLTPEALLKEFPKVLDFDDGRADFPTTQADARKHMAQTTAPRSNEWIMKIKKAMDATPEESPYSYDEEDSILYNLSVGSKRSQPRCVYERDPKFQVLPTFGVVPYFGAKRTFQVNEIVPNFKPMMLLHGEQYLEIRKYPIPVAAKTTSQKRLLEVVDKGNAALITTATITKDASTGEELFYNEETVFIRGSGGFGGPKARQDRGPATTTYKPPQRTPDATFEDKVSEEQAALYRLNGDRNPLHIDFEQSQKGGFPNPILHGLCTMGFSGRRIVEKYGLYKNIKVRFTGVVIPGQNLKIELWKEKNTVIFRTTVVETGKVCISGGAQLQNLSAKLA</sequence>
<name>A0ABR0JMQ0_9EURO</name>
<evidence type="ECO:0000256" key="5">
    <source>
        <dbReference type="ARBA" id="ARBA00022857"/>
    </source>
</evidence>
<dbReference type="PRINTS" id="PR00081">
    <property type="entry name" value="GDHRDH"/>
</dbReference>
<dbReference type="CDD" id="cd03448">
    <property type="entry name" value="HDE_HSD"/>
    <property type="match status" value="1"/>
</dbReference>
<dbReference type="InterPro" id="IPR057326">
    <property type="entry name" value="KR_dom"/>
</dbReference>
<dbReference type="CDD" id="cd05353">
    <property type="entry name" value="hydroxyacyl-CoA-like_DH_SDR_c-like"/>
    <property type="match status" value="2"/>
</dbReference>
<dbReference type="Pfam" id="PF00106">
    <property type="entry name" value="adh_short"/>
    <property type="match status" value="2"/>
</dbReference>
<feature type="domain" description="Ketoreductase" evidence="11">
    <location>
        <begin position="10"/>
        <end position="203"/>
    </location>
</feature>
<dbReference type="InterPro" id="IPR036291">
    <property type="entry name" value="NAD(P)-bd_dom_sf"/>
</dbReference>
<keyword evidence="8" id="KW-0576">Peroxisome</keyword>
<evidence type="ECO:0000256" key="10">
    <source>
        <dbReference type="SAM" id="MobiDB-lite"/>
    </source>
</evidence>
<evidence type="ECO:0000313" key="12">
    <source>
        <dbReference type="EMBL" id="KAK5067236.1"/>
    </source>
</evidence>
<evidence type="ECO:0000256" key="4">
    <source>
        <dbReference type="ARBA" id="ARBA00022832"/>
    </source>
</evidence>
<gene>
    <name evidence="12" type="ORF">LTR69_001223</name>
</gene>
<dbReference type="EMBL" id="JAVRRF010000002">
    <property type="protein sequence ID" value="KAK5067236.1"/>
    <property type="molecule type" value="Genomic_DNA"/>
</dbReference>
<evidence type="ECO:0000256" key="7">
    <source>
        <dbReference type="ARBA" id="ARBA00023098"/>
    </source>
</evidence>
<evidence type="ECO:0000256" key="3">
    <source>
        <dbReference type="ARBA" id="ARBA00006484"/>
    </source>
</evidence>
<dbReference type="PANTHER" id="PTHR45024">
    <property type="entry name" value="DEHYDROGENASES, SHORT CHAIN"/>
    <property type="match status" value="1"/>
</dbReference>
<keyword evidence="7" id="KW-0443">Lipid metabolism</keyword>
<keyword evidence="9" id="KW-0456">Lyase</keyword>
<evidence type="ECO:0000313" key="13">
    <source>
        <dbReference type="Proteomes" id="UP001345691"/>
    </source>
</evidence>
<dbReference type="InterPro" id="IPR029069">
    <property type="entry name" value="HotDog_dom_sf"/>
</dbReference>
<dbReference type="InterPro" id="IPR002539">
    <property type="entry name" value="MaoC-like_dom"/>
</dbReference>
<proteinExistence type="inferred from homology"/>
<accession>A0ABR0JMQ0</accession>
<organism evidence="12 13">
    <name type="scientific">Exophiala sideris</name>
    <dbReference type="NCBI Taxonomy" id="1016849"/>
    <lineage>
        <taxon>Eukaryota</taxon>
        <taxon>Fungi</taxon>
        <taxon>Dikarya</taxon>
        <taxon>Ascomycota</taxon>
        <taxon>Pezizomycotina</taxon>
        <taxon>Eurotiomycetes</taxon>
        <taxon>Chaetothyriomycetidae</taxon>
        <taxon>Chaetothyriales</taxon>
        <taxon>Herpotrichiellaceae</taxon>
        <taxon>Exophiala</taxon>
    </lineage>
</organism>
<comment type="pathway">
    <text evidence="2">Lipid metabolism; fatty acid beta-oxidation.</text>
</comment>
<keyword evidence="6" id="KW-0560">Oxidoreductase</keyword>
<dbReference type="InterPro" id="IPR020904">
    <property type="entry name" value="Sc_DH/Rdtase_CS"/>
</dbReference>
<dbReference type="SMART" id="SM00822">
    <property type="entry name" value="PKS_KR"/>
    <property type="match status" value="1"/>
</dbReference>
<keyword evidence="13" id="KW-1185">Reference proteome</keyword>
<evidence type="ECO:0000256" key="9">
    <source>
        <dbReference type="ARBA" id="ARBA00023239"/>
    </source>
</evidence>
<dbReference type="InterPro" id="IPR002347">
    <property type="entry name" value="SDR_fam"/>
</dbReference>
<keyword evidence="4" id="KW-0276">Fatty acid metabolism</keyword>
<dbReference type="PRINTS" id="PR00080">
    <property type="entry name" value="SDRFAMILY"/>
</dbReference>
<dbReference type="PROSITE" id="PS00061">
    <property type="entry name" value="ADH_SHORT"/>
    <property type="match status" value="2"/>
</dbReference>
<dbReference type="SUPFAM" id="SSF54637">
    <property type="entry name" value="Thioesterase/thiol ester dehydrase-isomerase"/>
    <property type="match status" value="2"/>
</dbReference>